<feature type="chain" id="PRO_5013367314" evidence="1">
    <location>
        <begin position="24"/>
        <end position="632"/>
    </location>
</feature>
<reference evidence="4" key="1">
    <citation type="submission" date="2017-04" db="EMBL/GenBank/DDBJ databases">
        <authorList>
            <person name="Varghese N."/>
            <person name="Submissions S."/>
        </authorList>
    </citation>
    <scope>NUCLEOTIDE SEQUENCE [LARGE SCALE GENOMIC DNA]</scope>
    <source>
        <strain evidence="4">DSM 4125</strain>
    </source>
</reference>
<evidence type="ECO:0000256" key="1">
    <source>
        <dbReference type="SAM" id="SignalP"/>
    </source>
</evidence>
<accession>A0A1X7KB02</accession>
<gene>
    <name evidence="3" type="ORF">SAMN05661096_02530</name>
</gene>
<dbReference type="PANTHER" id="PTHR21666:SF270">
    <property type="entry name" value="MUREIN HYDROLASE ACTIVATOR ENVC"/>
    <property type="match status" value="1"/>
</dbReference>
<feature type="signal peptide" evidence="1">
    <location>
        <begin position="1"/>
        <end position="23"/>
    </location>
</feature>
<dbReference type="RefSeq" id="WP_139828027.1">
    <property type="nucleotide sequence ID" value="NZ_FXAW01000005.1"/>
</dbReference>
<dbReference type="CDD" id="cd12797">
    <property type="entry name" value="M23_peptidase"/>
    <property type="match status" value="1"/>
</dbReference>
<evidence type="ECO:0000313" key="3">
    <source>
        <dbReference type="EMBL" id="SMG38362.1"/>
    </source>
</evidence>
<dbReference type="EMBL" id="FXAW01000005">
    <property type="protein sequence ID" value="SMG38362.1"/>
    <property type="molecule type" value="Genomic_DNA"/>
</dbReference>
<dbReference type="InterPro" id="IPR050570">
    <property type="entry name" value="Cell_wall_metabolism_enzyme"/>
</dbReference>
<dbReference type="GO" id="GO:0004222">
    <property type="term" value="F:metalloendopeptidase activity"/>
    <property type="evidence" value="ECO:0007669"/>
    <property type="project" value="TreeGrafter"/>
</dbReference>
<protein>
    <submittedName>
        <fullName evidence="3">Peptidase family M23</fullName>
    </submittedName>
</protein>
<dbReference type="InterPro" id="IPR011055">
    <property type="entry name" value="Dup_hybrid_motif"/>
</dbReference>
<proteinExistence type="predicted"/>
<dbReference type="STRING" id="1028.SAMN05661096_02530"/>
<dbReference type="SUPFAM" id="SSF51261">
    <property type="entry name" value="Duplicated hybrid motif"/>
    <property type="match status" value="2"/>
</dbReference>
<dbReference type="Pfam" id="PF01551">
    <property type="entry name" value="Peptidase_M23"/>
    <property type="match status" value="1"/>
</dbReference>
<feature type="domain" description="M23ase beta-sheet core" evidence="2">
    <location>
        <begin position="53"/>
        <end position="121"/>
    </location>
</feature>
<dbReference type="OrthoDB" id="9810477at2"/>
<sequence length="632" mass="71819">MKSNKYKIILFVFLISFPIGMLAQNTDPYTFPIRPNKTNYLSGTMGELRSSHFHAGIDIKTGGKIGEPVHATKRGYITRIKVSTSGYGNALYMLHPDGNTSVYAHLNEFSPEIQKYVKSEQYKQQTFEIELFPQPYEFAFKSQEVIGLSGNTGGSLGPHLHFEIRDAQQRVLNPLHYGFAEVKDDIPPILQGFAVRPMNNNARVFSKYDRADIKLNRIGFNYRATDTIKAIGKIGLELWGHDKLNGSANKNGISIIEVQVNKQPHFKQNIDVMSFGLQRHILMHYPYDVKMTTGPRYHKLYIDDGNQLKFYETQNHNGIITIENDRIYEVKINMFDPYGNESTLDLVIKGKEPEKFLQESLDFQIDEIDYTINGNILKVFANSNCENESEELNLNLGGEIESIKPDYFINTTAVYLWNLKNGVPESILNCDNGLNLRAIHEVLPNQNKTISTQKMNFQFSSYSVFDTLYIETAYEIKTTDSLEIFSLGPVTSPLKSSIEVELSPSLNHYKAGKSHVYEIDDSGNFSFTGGEWNNGQITFQTRNLADYTILTDSISPLVKVGSSKYSYSIKDELSGIKSFEGKLNGEWVLLKYEPKDNLIWIDWPDHKITKTGEFVLIVTDNAGNETEYTTKL</sequence>
<dbReference type="AlphaFoldDB" id="A0A1X7KB02"/>
<keyword evidence="4" id="KW-1185">Reference proteome</keyword>
<evidence type="ECO:0000259" key="2">
    <source>
        <dbReference type="Pfam" id="PF01551"/>
    </source>
</evidence>
<dbReference type="Gene3D" id="2.70.70.10">
    <property type="entry name" value="Glucose Permease (Domain IIA)"/>
    <property type="match status" value="1"/>
</dbReference>
<keyword evidence="1" id="KW-0732">Signal</keyword>
<organism evidence="3 4">
    <name type="scientific">Marivirga sericea</name>
    <dbReference type="NCBI Taxonomy" id="1028"/>
    <lineage>
        <taxon>Bacteria</taxon>
        <taxon>Pseudomonadati</taxon>
        <taxon>Bacteroidota</taxon>
        <taxon>Cytophagia</taxon>
        <taxon>Cytophagales</taxon>
        <taxon>Marivirgaceae</taxon>
        <taxon>Marivirga</taxon>
    </lineage>
</organism>
<name>A0A1X7KB02_9BACT</name>
<dbReference type="InterPro" id="IPR016047">
    <property type="entry name" value="M23ase_b-sheet_dom"/>
</dbReference>
<dbReference type="Proteomes" id="UP000193804">
    <property type="component" value="Unassembled WGS sequence"/>
</dbReference>
<dbReference type="PANTHER" id="PTHR21666">
    <property type="entry name" value="PEPTIDASE-RELATED"/>
    <property type="match status" value="1"/>
</dbReference>
<evidence type="ECO:0000313" key="4">
    <source>
        <dbReference type="Proteomes" id="UP000193804"/>
    </source>
</evidence>